<proteinExistence type="predicted"/>
<keyword evidence="2" id="KW-1185">Reference proteome</keyword>
<accession>A0ABY7WEH8</accession>
<gene>
    <name evidence="1" type="ORF">PQ465_13350</name>
</gene>
<dbReference type="RefSeq" id="WP_274266020.1">
    <property type="nucleotide sequence ID" value="NZ_CP117880.1"/>
</dbReference>
<dbReference type="Proteomes" id="UP001221558">
    <property type="component" value="Chromosome"/>
</dbReference>
<protein>
    <submittedName>
        <fullName evidence="1">Uncharacterized protein</fullName>
    </submittedName>
</protein>
<organism evidence="1 2">
    <name type="scientific">Sphingobacterium oryzagri</name>
    <dbReference type="NCBI Taxonomy" id="3025669"/>
    <lineage>
        <taxon>Bacteria</taxon>
        <taxon>Pseudomonadati</taxon>
        <taxon>Bacteroidota</taxon>
        <taxon>Sphingobacteriia</taxon>
        <taxon>Sphingobacteriales</taxon>
        <taxon>Sphingobacteriaceae</taxon>
        <taxon>Sphingobacterium</taxon>
    </lineage>
</organism>
<evidence type="ECO:0000313" key="1">
    <source>
        <dbReference type="EMBL" id="WDF67290.1"/>
    </source>
</evidence>
<dbReference type="EMBL" id="CP117880">
    <property type="protein sequence ID" value="WDF67290.1"/>
    <property type="molecule type" value="Genomic_DNA"/>
</dbReference>
<reference evidence="1 2" key="1">
    <citation type="submission" date="2023-02" db="EMBL/GenBank/DDBJ databases">
        <title>Genome sequence of Sphingobacterium sp. KACC 22765.</title>
        <authorList>
            <person name="Kim S."/>
            <person name="Heo J."/>
            <person name="Kwon S.-W."/>
        </authorList>
    </citation>
    <scope>NUCLEOTIDE SEQUENCE [LARGE SCALE GENOMIC DNA]</scope>
    <source>
        <strain evidence="1 2">KACC 22765</strain>
    </source>
</reference>
<sequence length="77" mass="8234">MRQENLASLGSSKEGLAAASGGKFCGKEKDRFNLFFCPSPGQGNTFCLDTKSIQKSPCFIEAICRTILPTQGNCRAG</sequence>
<evidence type="ECO:0000313" key="2">
    <source>
        <dbReference type="Proteomes" id="UP001221558"/>
    </source>
</evidence>
<name>A0ABY7WEH8_9SPHI</name>